<keyword evidence="5 8" id="KW-0472">Membrane</keyword>
<dbReference type="PANTHER" id="PTHR28646:SF1">
    <property type="entry name" value="TRANSMEMBRANE PROTEIN 201"/>
    <property type="match status" value="1"/>
</dbReference>
<dbReference type="GO" id="GO:0005637">
    <property type="term" value="C:nuclear inner membrane"/>
    <property type="evidence" value="ECO:0007669"/>
    <property type="project" value="UniProtKB-SubCell"/>
</dbReference>
<dbReference type="Proteomes" id="UP000887569">
    <property type="component" value="Unplaced"/>
</dbReference>
<dbReference type="InterPro" id="IPR018617">
    <property type="entry name" value="Ima1_N"/>
</dbReference>
<feature type="transmembrane region" description="Helical" evidence="8">
    <location>
        <begin position="6"/>
        <end position="24"/>
    </location>
</feature>
<keyword evidence="3 8" id="KW-0812">Transmembrane</keyword>
<dbReference type="GO" id="GO:0030473">
    <property type="term" value="P:nuclear migration along microtubule"/>
    <property type="evidence" value="ECO:0007669"/>
    <property type="project" value="TreeGrafter"/>
</dbReference>
<evidence type="ECO:0000313" key="12">
    <source>
        <dbReference type="WBParaSite" id="PgR034_g072_t04"/>
    </source>
</evidence>
<feature type="transmembrane region" description="Helical" evidence="8">
    <location>
        <begin position="511"/>
        <end position="532"/>
    </location>
</feature>
<dbReference type="WBParaSite" id="PgR034_g072_t03">
    <property type="protein sequence ID" value="PgR034_g072_t03"/>
    <property type="gene ID" value="PgR034_g072"/>
</dbReference>
<dbReference type="PANTHER" id="PTHR28646">
    <property type="entry name" value="TRANSMEMBRANE PROTEIN 201"/>
    <property type="match status" value="1"/>
</dbReference>
<evidence type="ECO:0000256" key="5">
    <source>
        <dbReference type="ARBA" id="ARBA00023136"/>
    </source>
</evidence>
<sequence length="540" mass="60918">AMKEWVICVAIPIVAFIYFLYRILRPLIKVTVNCWFCNENSRVSFNERHSFVCPQCGQYNGFTEDGGYDRDIPEQRNECLNPAPPKKKSLNRMGSQLGLPSILAHNGLCHQCNAQQNLIQAQINKFEPKNEKNFFDELKQYKDRLYRTYPLCSVCEKYTQMKVQLDKEKLGLPDRVLPSRKASSVYSALSTFSPSQISFATTRSQFCENGLVKNASKRRRRYYYAHFNSGPLANILNVFTFMISILLFLSYFVQLYNDADIELVNVSAYLPNFVLSSLIPQTLPYSAKLSMAALLAHLLSLKVSRTRRSLPDLVALVLWSALVYLKWKEPTKDVILYQLGLSSVLTVIAFAVTFLPRKLLHRKKPNYIIQSAFSIASTPVSQCSTASTRSSPNNTSALNCSMDRTSNSFKDFGQGAPSREGTPSRELGRLLSGLSLGESEKKFNNHSPPSVRRRGPFDSMKRPVLTPSRLRIGEQQRCPSNVFSSRYVPSAPPSIMTSVSQAASPTQSFTLVNWVCALVALSSVFINLFMLYKISHMKSD</sequence>
<evidence type="ECO:0000256" key="3">
    <source>
        <dbReference type="ARBA" id="ARBA00022692"/>
    </source>
</evidence>
<evidence type="ECO:0000313" key="10">
    <source>
        <dbReference type="Proteomes" id="UP000887569"/>
    </source>
</evidence>
<evidence type="ECO:0000256" key="7">
    <source>
        <dbReference type="SAM" id="MobiDB-lite"/>
    </source>
</evidence>
<protein>
    <submittedName>
        <fullName evidence="11 12">Ima1 N-terminal domain-containing protein</fullName>
    </submittedName>
</protein>
<proteinExistence type="inferred from homology"/>
<feature type="domain" description="Ima1 N-terminal" evidence="9">
    <location>
        <begin position="32"/>
        <end position="157"/>
    </location>
</feature>
<comment type="subcellular location">
    <subcellularLocation>
        <location evidence="1">Nucleus inner membrane</location>
        <topology evidence="1">Multi-pass membrane protein</topology>
    </subcellularLocation>
</comment>
<feature type="region of interest" description="Disordered" evidence="7">
    <location>
        <begin position="439"/>
        <end position="463"/>
    </location>
</feature>
<reference evidence="11 12" key="1">
    <citation type="submission" date="2022-11" db="UniProtKB">
        <authorList>
            <consortium name="WormBaseParasite"/>
        </authorList>
    </citation>
    <scope>IDENTIFICATION</scope>
</reference>
<evidence type="ECO:0000259" key="9">
    <source>
        <dbReference type="Pfam" id="PF09779"/>
    </source>
</evidence>
<feature type="transmembrane region" description="Helical" evidence="8">
    <location>
        <begin position="227"/>
        <end position="253"/>
    </location>
</feature>
<accession>A0A915BCP0</accession>
<feature type="transmembrane region" description="Helical" evidence="8">
    <location>
        <begin position="334"/>
        <end position="355"/>
    </location>
</feature>
<evidence type="ECO:0000313" key="11">
    <source>
        <dbReference type="WBParaSite" id="PgR034_g072_t03"/>
    </source>
</evidence>
<dbReference type="WBParaSite" id="PgR034_g072_t04">
    <property type="protein sequence ID" value="PgR034_g072_t04"/>
    <property type="gene ID" value="PgR034_g072"/>
</dbReference>
<dbReference type="AlphaFoldDB" id="A0A915BCP0"/>
<evidence type="ECO:0000256" key="4">
    <source>
        <dbReference type="ARBA" id="ARBA00022989"/>
    </source>
</evidence>
<keyword evidence="10" id="KW-1185">Reference proteome</keyword>
<evidence type="ECO:0000256" key="8">
    <source>
        <dbReference type="SAM" id="Phobius"/>
    </source>
</evidence>
<evidence type="ECO:0000256" key="2">
    <source>
        <dbReference type="ARBA" id="ARBA00007600"/>
    </source>
</evidence>
<organism evidence="10 13">
    <name type="scientific">Parascaris univalens</name>
    <name type="common">Nematode worm</name>
    <dbReference type="NCBI Taxonomy" id="6257"/>
    <lineage>
        <taxon>Eukaryota</taxon>
        <taxon>Metazoa</taxon>
        <taxon>Ecdysozoa</taxon>
        <taxon>Nematoda</taxon>
        <taxon>Chromadorea</taxon>
        <taxon>Rhabditida</taxon>
        <taxon>Spirurina</taxon>
        <taxon>Ascaridomorpha</taxon>
        <taxon>Ascaridoidea</taxon>
        <taxon>Ascarididae</taxon>
        <taxon>Parascaris</taxon>
    </lineage>
</organism>
<keyword evidence="6" id="KW-0539">Nucleus</keyword>
<evidence type="ECO:0000256" key="1">
    <source>
        <dbReference type="ARBA" id="ARBA00004473"/>
    </source>
</evidence>
<dbReference type="GO" id="GO:0051015">
    <property type="term" value="F:actin filament binding"/>
    <property type="evidence" value="ECO:0007669"/>
    <property type="project" value="TreeGrafter"/>
</dbReference>
<dbReference type="WBParaSite" id="PgR034_g072_t05">
    <property type="protein sequence ID" value="PgR034_g072_t05"/>
    <property type="gene ID" value="PgR034_g072"/>
</dbReference>
<name>A0A915BCP0_PARUN</name>
<dbReference type="WBParaSite" id="PgR034_g072_t07">
    <property type="protein sequence ID" value="PgR034_g072_t07"/>
    <property type="gene ID" value="PgR034_g072"/>
</dbReference>
<evidence type="ECO:0000313" key="13">
    <source>
        <dbReference type="WBParaSite" id="PgR034_g072_t07"/>
    </source>
</evidence>
<keyword evidence="4 8" id="KW-1133">Transmembrane helix</keyword>
<dbReference type="WBParaSite" id="PgR034_g072_t06">
    <property type="protein sequence ID" value="PgR034_g072_t06"/>
    <property type="gene ID" value="PgR034_g072"/>
</dbReference>
<dbReference type="Pfam" id="PF09779">
    <property type="entry name" value="Ima1_N"/>
    <property type="match status" value="1"/>
</dbReference>
<evidence type="ECO:0000256" key="6">
    <source>
        <dbReference type="ARBA" id="ARBA00023242"/>
    </source>
</evidence>
<dbReference type="InterPro" id="IPR040041">
    <property type="entry name" value="TMEM201"/>
</dbReference>
<comment type="similarity">
    <text evidence="2">Belongs to the TMEM201 family.</text>
</comment>
<dbReference type="GO" id="GO:0005521">
    <property type="term" value="F:lamin binding"/>
    <property type="evidence" value="ECO:0007669"/>
    <property type="project" value="TreeGrafter"/>
</dbReference>